<reference evidence="11" key="1">
    <citation type="journal article" date="2019" name="Int. J. Syst. Evol. Microbiol.">
        <title>The Global Catalogue of Microorganisms (GCM) 10K type strain sequencing project: providing services to taxonomists for standard genome sequencing and annotation.</title>
        <authorList>
            <consortium name="The Broad Institute Genomics Platform"/>
            <consortium name="The Broad Institute Genome Sequencing Center for Infectious Disease"/>
            <person name="Wu L."/>
            <person name="Ma J."/>
        </authorList>
    </citation>
    <scope>NUCLEOTIDE SEQUENCE [LARGE SCALE GENOMIC DNA]</scope>
    <source>
        <strain evidence="11">KCTC 33676</strain>
    </source>
</reference>
<evidence type="ECO:0000256" key="7">
    <source>
        <dbReference type="PROSITE-ProRule" id="PRU01091"/>
    </source>
</evidence>
<dbReference type="InterPro" id="IPR039420">
    <property type="entry name" value="WalR-like"/>
</dbReference>
<evidence type="ECO:0000256" key="2">
    <source>
        <dbReference type="ARBA" id="ARBA00023012"/>
    </source>
</evidence>
<evidence type="ECO:0000259" key="9">
    <source>
        <dbReference type="PROSITE" id="PS51755"/>
    </source>
</evidence>
<dbReference type="PROSITE" id="PS50110">
    <property type="entry name" value="RESPONSE_REGULATORY"/>
    <property type="match status" value="1"/>
</dbReference>
<dbReference type="CDD" id="cd17574">
    <property type="entry name" value="REC_OmpR"/>
    <property type="match status" value="1"/>
</dbReference>
<keyword evidence="1 6" id="KW-0597">Phosphoprotein</keyword>
<dbReference type="Gene3D" id="6.10.250.690">
    <property type="match status" value="1"/>
</dbReference>
<dbReference type="PROSITE" id="PS51755">
    <property type="entry name" value="OMPR_PHOB"/>
    <property type="match status" value="1"/>
</dbReference>
<organism evidence="10 11">
    <name type="scientific">Marinicrinis sediminis</name>
    <dbReference type="NCBI Taxonomy" id="1652465"/>
    <lineage>
        <taxon>Bacteria</taxon>
        <taxon>Bacillati</taxon>
        <taxon>Bacillota</taxon>
        <taxon>Bacilli</taxon>
        <taxon>Bacillales</taxon>
        <taxon>Paenibacillaceae</taxon>
    </lineage>
</organism>
<dbReference type="EMBL" id="JBHUMM010000011">
    <property type="protein sequence ID" value="MFD2671485.1"/>
    <property type="molecule type" value="Genomic_DNA"/>
</dbReference>
<name>A0ABW5R8Y8_9BACL</name>
<keyword evidence="4 7" id="KW-0238">DNA-binding</keyword>
<dbReference type="CDD" id="cd00383">
    <property type="entry name" value="trans_reg_C"/>
    <property type="match status" value="1"/>
</dbReference>
<evidence type="ECO:0000256" key="4">
    <source>
        <dbReference type="ARBA" id="ARBA00023125"/>
    </source>
</evidence>
<dbReference type="Proteomes" id="UP001597497">
    <property type="component" value="Unassembled WGS sequence"/>
</dbReference>
<evidence type="ECO:0000256" key="5">
    <source>
        <dbReference type="ARBA" id="ARBA00023163"/>
    </source>
</evidence>
<evidence type="ECO:0000259" key="8">
    <source>
        <dbReference type="PROSITE" id="PS50110"/>
    </source>
</evidence>
<dbReference type="InterPro" id="IPR036388">
    <property type="entry name" value="WH-like_DNA-bd_sf"/>
</dbReference>
<comment type="caution">
    <text evidence="10">The sequence shown here is derived from an EMBL/GenBank/DDBJ whole genome shotgun (WGS) entry which is preliminary data.</text>
</comment>
<evidence type="ECO:0000256" key="3">
    <source>
        <dbReference type="ARBA" id="ARBA00023015"/>
    </source>
</evidence>
<dbReference type="RefSeq" id="WP_379928958.1">
    <property type="nucleotide sequence ID" value="NZ_JBHUMM010000011.1"/>
</dbReference>
<feature type="domain" description="Response regulatory" evidence="8">
    <location>
        <begin position="5"/>
        <end position="119"/>
    </location>
</feature>
<dbReference type="Gene3D" id="3.40.50.2300">
    <property type="match status" value="1"/>
</dbReference>
<evidence type="ECO:0000313" key="10">
    <source>
        <dbReference type="EMBL" id="MFD2671485.1"/>
    </source>
</evidence>
<keyword evidence="11" id="KW-1185">Reference proteome</keyword>
<keyword evidence="5" id="KW-0804">Transcription</keyword>
<feature type="modified residue" description="4-aspartylphosphate" evidence="6">
    <location>
        <position position="54"/>
    </location>
</feature>
<feature type="DNA-binding region" description="OmpR/PhoB-type" evidence="7">
    <location>
        <begin position="131"/>
        <end position="229"/>
    </location>
</feature>
<gene>
    <name evidence="10" type="ORF">ACFSUC_07685</name>
</gene>
<dbReference type="InterPro" id="IPR001867">
    <property type="entry name" value="OmpR/PhoB-type_DNA-bd"/>
</dbReference>
<dbReference type="Pfam" id="PF00072">
    <property type="entry name" value="Response_reg"/>
    <property type="match status" value="1"/>
</dbReference>
<evidence type="ECO:0000256" key="6">
    <source>
        <dbReference type="PROSITE-ProRule" id="PRU00169"/>
    </source>
</evidence>
<keyword evidence="2" id="KW-0902">Two-component regulatory system</keyword>
<dbReference type="SUPFAM" id="SSF52172">
    <property type="entry name" value="CheY-like"/>
    <property type="match status" value="1"/>
</dbReference>
<evidence type="ECO:0000313" key="11">
    <source>
        <dbReference type="Proteomes" id="UP001597497"/>
    </source>
</evidence>
<feature type="domain" description="OmpR/PhoB-type" evidence="9">
    <location>
        <begin position="131"/>
        <end position="229"/>
    </location>
</feature>
<sequence>MHQAHILIVDDEPHTRRLIAIHMREAGMQYTEAASGREALSFLEEDFFDLVILDLMMDDTDGLQVLKELHARQMHTPLIVLSAITEIEKKIETLGLGADDYVTKPFIPSELTARVIANIRRSRHPFSSTSMHCIQYGPIRLNKRSLTVEIHGVAHALSQTECDLLSVFLQQPGHTFTKEEIYEAVWKHDHFDANNLSVYINYLRKKIEDDPKSPQYIQTIWGIGYRLLEV</sequence>
<dbReference type="PANTHER" id="PTHR48111:SF2">
    <property type="entry name" value="RESPONSE REGULATOR SAER"/>
    <property type="match status" value="1"/>
</dbReference>
<evidence type="ECO:0000256" key="1">
    <source>
        <dbReference type="ARBA" id="ARBA00022553"/>
    </source>
</evidence>
<dbReference type="InterPro" id="IPR001789">
    <property type="entry name" value="Sig_transdc_resp-reg_receiver"/>
</dbReference>
<keyword evidence="3" id="KW-0805">Transcription regulation</keyword>
<dbReference type="PANTHER" id="PTHR48111">
    <property type="entry name" value="REGULATOR OF RPOS"/>
    <property type="match status" value="1"/>
</dbReference>
<protein>
    <submittedName>
        <fullName evidence="10">Response regulator transcription factor</fullName>
    </submittedName>
</protein>
<accession>A0ABW5R8Y8</accession>
<dbReference type="Gene3D" id="1.10.10.10">
    <property type="entry name" value="Winged helix-like DNA-binding domain superfamily/Winged helix DNA-binding domain"/>
    <property type="match status" value="1"/>
</dbReference>
<dbReference type="InterPro" id="IPR011006">
    <property type="entry name" value="CheY-like_superfamily"/>
</dbReference>
<dbReference type="Pfam" id="PF00486">
    <property type="entry name" value="Trans_reg_C"/>
    <property type="match status" value="1"/>
</dbReference>
<dbReference type="SMART" id="SM00862">
    <property type="entry name" value="Trans_reg_C"/>
    <property type="match status" value="1"/>
</dbReference>
<proteinExistence type="predicted"/>
<dbReference type="SMART" id="SM00448">
    <property type="entry name" value="REC"/>
    <property type="match status" value="1"/>
</dbReference>